<dbReference type="RefSeq" id="WP_123860813.1">
    <property type="nucleotide sequence ID" value="NZ_CP033912.1"/>
</dbReference>
<dbReference type="PANTHER" id="PTHR43133:SF46">
    <property type="entry name" value="RNA POLYMERASE SIGMA-70 FACTOR ECF SUBFAMILY"/>
    <property type="match status" value="1"/>
</dbReference>
<feature type="domain" description="RNA polymerase sigma-70 region 2" evidence="5">
    <location>
        <begin position="27"/>
        <end position="94"/>
    </location>
</feature>
<keyword evidence="2" id="KW-0805">Transcription regulation</keyword>
<evidence type="ECO:0000313" key="8">
    <source>
        <dbReference type="Proteomes" id="UP000281741"/>
    </source>
</evidence>
<dbReference type="SUPFAM" id="SSF88659">
    <property type="entry name" value="Sigma3 and sigma4 domains of RNA polymerase sigma factors"/>
    <property type="match status" value="1"/>
</dbReference>
<dbReference type="PANTHER" id="PTHR43133">
    <property type="entry name" value="RNA POLYMERASE ECF-TYPE SIGMA FACTO"/>
    <property type="match status" value="1"/>
</dbReference>
<keyword evidence="8" id="KW-1185">Reference proteome</keyword>
<evidence type="ECO:0000256" key="3">
    <source>
        <dbReference type="ARBA" id="ARBA00023082"/>
    </source>
</evidence>
<evidence type="ECO:0000256" key="2">
    <source>
        <dbReference type="ARBA" id="ARBA00023015"/>
    </source>
</evidence>
<evidence type="ECO:0000259" key="6">
    <source>
        <dbReference type="Pfam" id="PF08281"/>
    </source>
</evidence>
<dbReference type="EMBL" id="CP033912">
    <property type="protein sequence ID" value="AZA95618.1"/>
    <property type="molecule type" value="Genomic_DNA"/>
</dbReference>
<feature type="domain" description="RNA polymerase sigma factor 70 region 4 type 2" evidence="6">
    <location>
        <begin position="124"/>
        <end position="171"/>
    </location>
</feature>
<dbReference type="InterPro" id="IPR013325">
    <property type="entry name" value="RNA_pol_sigma_r2"/>
</dbReference>
<organism evidence="7 8">
    <name type="scientific">Chryseobacterium shandongense</name>
    <dbReference type="NCBI Taxonomy" id="1493872"/>
    <lineage>
        <taxon>Bacteria</taxon>
        <taxon>Pseudomonadati</taxon>
        <taxon>Bacteroidota</taxon>
        <taxon>Flavobacteriia</taxon>
        <taxon>Flavobacteriales</taxon>
        <taxon>Weeksellaceae</taxon>
        <taxon>Chryseobacterium group</taxon>
        <taxon>Chryseobacterium</taxon>
    </lineage>
</organism>
<name>A0ABM7B9X8_9FLAO</name>
<keyword evidence="3" id="KW-0731">Sigma factor</keyword>
<comment type="similarity">
    <text evidence="1">Belongs to the sigma-70 factor family. ECF subfamily.</text>
</comment>
<evidence type="ECO:0000256" key="4">
    <source>
        <dbReference type="ARBA" id="ARBA00023163"/>
    </source>
</evidence>
<dbReference type="Gene3D" id="1.10.1740.10">
    <property type="match status" value="1"/>
</dbReference>
<keyword evidence="4" id="KW-0804">Transcription</keyword>
<accession>A0ABM7B9X8</accession>
<dbReference type="InterPro" id="IPR013249">
    <property type="entry name" value="RNA_pol_sigma70_r4_t2"/>
</dbReference>
<dbReference type="InterPro" id="IPR007627">
    <property type="entry name" value="RNA_pol_sigma70_r2"/>
</dbReference>
<evidence type="ECO:0000256" key="1">
    <source>
        <dbReference type="ARBA" id="ARBA00010641"/>
    </source>
</evidence>
<evidence type="ECO:0000313" key="7">
    <source>
        <dbReference type="EMBL" id="AZA95618.1"/>
    </source>
</evidence>
<dbReference type="InterPro" id="IPR039425">
    <property type="entry name" value="RNA_pol_sigma-70-like"/>
</dbReference>
<reference evidence="7 8" key="1">
    <citation type="submission" date="2018-11" db="EMBL/GenBank/DDBJ databases">
        <title>Proposal to divide the Flavobacteriaceae and reorganize its genera based on Amino Acid Identity values calculated from whole genome sequences.</title>
        <authorList>
            <person name="Nicholson A.C."/>
            <person name="Gulvik C.A."/>
            <person name="Whitney A.M."/>
            <person name="Humrighouse B.W."/>
            <person name="Bell M."/>
            <person name="Holmes B."/>
            <person name="Steigerwalt A.G."/>
            <person name="Villarma A."/>
            <person name="Sheth M."/>
            <person name="Batra D."/>
            <person name="Pryor J."/>
            <person name="Bernardet J.-F."/>
            <person name="Hugo C."/>
            <person name="Kampfer P."/>
            <person name="Newman J."/>
            <person name="McQuiston J.R."/>
        </authorList>
    </citation>
    <scope>NUCLEOTIDE SEQUENCE [LARGE SCALE GENOMIC DNA]</scope>
    <source>
        <strain evidence="7 8">H5143</strain>
    </source>
</reference>
<dbReference type="Pfam" id="PF08281">
    <property type="entry name" value="Sigma70_r4_2"/>
    <property type="match status" value="1"/>
</dbReference>
<dbReference type="Pfam" id="PF04542">
    <property type="entry name" value="Sigma70_r2"/>
    <property type="match status" value="1"/>
</dbReference>
<dbReference type="InterPro" id="IPR036388">
    <property type="entry name" value="WH-like_DNA-bd_sf"/>
</dbReference>
<evidence type="ECO:0000259" key="5">
    <source>
        <dbReference type="Pfam" id="PF04542"/>
    </source>
</evidence>
<gene>
    <name evidence="7" type="ORF">EG353_08585</name>
</gene>
<sequence length="197" mass="23390">MAPSLIPSEKELLLRLREDDYGAFEIIYRNHSRAIGQRLFRLLKSWDLAEDILQELFIKIWNNRGTIEPDKPLEAYMYRLTSNLVNDYFRSVSRNRRLAEELWHRISEAYNPFDDVSPVELDRELFRSIEKLPEQRKKVFLLCKVEKKSYAEVSRMLQISEAAVNDHITKANRFLKAHYNKAIPYAVVFFCQTLFGQ</sequence>
<proteinExistence type="inferred from homology"/>
<dbReference type="Gene3D" id="1.10.10.10">
    <property type="entry name" value="Winged helix-like DNA-binding domain superfamily/Winged helix DNA-binding domain"/>
    <property type="match status" value="1"/>
</dbReference>
<dbReference type="NCBIfam" id="TIGR02937">
    <property type="entry name" value="sigma70-ECF"/>
    <property type="match status" value="1"/>
</dbReference>
<dbReference type="InterPro" id="IPR014284">
    <property type="entry name" value="RNA_pol_sigma-70_dom"/>
</dbReference>
<dbReference type="Proteomes" id="UP000281741">
    <property type="component" value="Chromosome"/>
</dbReference>
<dbReference type="SUPFAM" id="SSF88946">
    <property type="entry name" value="Sigma2 domain of RNA polymerase sigma factors"/>
    <property type="match status" value="1"/>
</dbReference>
<dbReference type="InterPro" id="IPR013324">
    <property type="entry name" value="RNA_pol_sigma_r3/r4-like"/>
</dbReference>
<protein>
    <submittedName>
        <fullName evidence="7">Sigma-70 family RNA polymerase sigma factor</fullName>
    </submittedName>
</protein>